<sequence length="107" mass="11716">MPDTTTLIITRCEEKSGEVLVYGRETSDPDTAERLLFTKKGRLRAFSQTQVAVEFYDGATEYYDARGAMVMPGFTANGAADTRWIKYAMIAVVILIIVATAMGVPIG</sequence>
<evidence type="ECO:0000256" key="1">
    <source>
        <dbReference type="SAM" id="Phobius"/>
    </source>
</evidence>
<evidence type="ECO:0000313" key="2">
    <source>
        <dbReference type="EMBL" id="GBO94385.1"/>
    </source>
</evidence>
<protein>
    <submittedName>
        <fullName evidence="2">Uncharacterized protein</fullName>
    </submittedName>
</protein>
<keyword evidence="3" id="KW-1185">Reference proteome</keyword>
<evidence type="ECO:0000313" key="3">
    <source>
        <dbReference type="Proteomes" id="UP000266091"/>
    </source>
</evidence>
<name>A0A388SDZ4_9BURK</name>
<keyword evidence="1" id="KW-0472">Membrane</keyword>
<organism evidence="2 3">
    <name type="scientific">Mesosutterella multiformis</name>
    <dbReference type="NCBI Taxonomy" id="2259133"/>
    <lineage>
        <taxon>Bacteria</taxon>
        <taxon>Pseudomonadati</taxon>
        <taxon>Pseudomonadota</taxon>
        <taxon>Betaproteobacteria</taxon>
        <taxon>Burkholderiales</taxon>
        <taxon>Sutterellaceae</taxon>
        <taxon>Mesosutterella</taxon>
    </lineage>
</organism>
<gene>
    <name evidence="2" type="ORF">MESMUL_17390</name>
</gene>
<dbReference type="EMBL" id="BGZJ01000002">
    <property type="protein sequence ID" value="GBO94385.1"/>
    <property type="molecule type" value="Genomic_DNA"/>
</dbReference>
<keyword evidence="1" id="KW-0812">Transmembrane</keyword>
<keyword evidence="1" id="KW-1133">Transmembrane helix</keyword>
<dbReference type="RefSeq" id="WP_116270659.1">
    <property type="nucleotide sequence ID" value="NZ_BGZJ01000002.1"/>
</dbReference>
<comment type="caution">
    <text evidence="2">The sequence shown here is derived from an EMBL/GenBank/DDBJ whole genome shotgun (WGS) entry which is preliminary data.</text>
</comment>
<dbReference type="OrthoDB" id="9886742at2"/>
<dbReference type="Proteomes" id="UP000266091">
    <property type="component" value="Unassembled WGS sequence"/>
</dbReference>
<feature type="transmembrane region" description="Helical" evidence="1">
    <location>
        <begin position="87"/>
        <end position="106"/>
    </location>
</feature>
<reference evidence="2 3" key="1">
    <citation type="journal article" date="2018" name="Int. J. Syst. Evol. Microbiol.">
        <title>Mesosutterella multiformis gen. nov., sp. nov., a member of the family Sutterellaceae and Sutterella megalosphaeroides sp. nov., isolated from human faeces.</title>
        <authorList>
            <person name="Sakamoto M."/>
            <person name="Ikeyama N."/>
            <person name="Kunihiro T."/>
            <person name="Iino T."/>
            <person name="Yuki M."/>
            <person name="Ohkuma M."/>
        </authorList>
    </citation>
    <scope>NUCLEOTIDE SEQUENCE [LARGE SCALE GENOMIC DNA]</scope>
    <source>
        <strain evidence="2 3">4NBBH2</strain>
    </source>
</reference>
<dbReference type="AlphaFoldDB" id="A0A388SDZ4"/>
<proteinExistence type="predicted"/>
<accession>A0A388SDZ4</accession>